<proteinExistence type="predicted"/>
<comment type="caution">
    <text evidence="1">The sequence shown here is derived from an EMBL/GenBank/DDBJ whole genome shotgun (WGS) entry which is preliminary data.</text>
</comment>
<evidence type="ECO:0000313" key="2">
    <source>
        <dbReference type="Proteomes" id="UP000316476"/>
    </source>
</evidence>
<sequence length="139" mass="15427">MDLATYSAKPGDLAELFVVRGERRIDKRAEASPPSAPLPRHQPGERFIRGPIPMAWFKPASTCGGRAEAVAVLLWYAAGYQRRNPVKLSPTVLRELNVHPKTARRVLIRMAKLGLVRNEFSRGRSPIVTITMPDAAPMD</sequence>
<evidence type="ECO:0000313" key="1">
    <source>
        <dbReference type="EMBL" id="TWU64623.1"/>
    </source>
</evidence>
<reference evidence="1 2" key="1">
    <citation type="submission" date="2019-02" db="EMBL/GenBank/DDBJ databases">
        <title>Deep-cultivation of Planctomycetes and their phenomic and genomic characterization uncovers novel biology.</title>
        <authorList>
            <person name="Wiegand S."/>
            <person name="Jogler M."/>
            <person name="Boedeker C."/>
            <person name="Pinto D."/>
            <person name="Vollmers J."/>
            <person name="Rivas-Marin E."/>
            <person name="Kohn T."/>
            <person name="Peeters S.H."/>
            <person name="Heuer A."/>
            <person name="Rast P."/>
            <person name="Oberbeckmann S."/>
            <person name="Bunk B."/>
            <person name="Jeske O."/>
            <person name="Meyerdierks A."/>
            <person name="Storesund J.E."/>
            <person name="Kallscheuer N."/>
            <person name="Luecker S."/>
            <person name="Lage O.M."/>
            <person name="Pohl T."/>
            <person name="Merkel B.J."/>
            <person name="Hornburger P."/>
            <person name="Mueller R.-W."/>
            <person name="Bruemmer F."/>
            <person name="Labrenz M."/>
            <person name="Spormann A.M."/>
            <person name="Op Den Camp H."/>
            <person name="Overmann J."/>
            <person name="Amann R."/>
            <person name="Jetten M.S.M."/>
            <person name="Mascher T."/>
            <person name="Medema M.H."/>
            <person name="Devos D.P."/>
            <person name="Kaster A.-K."/>
            <person name="Ovreas L."/>
            <person name="Rohde M."/>
            <person name="Galperin M.Y."/>
            <person name="Jogler C."/>
        </authorList>
    </citation>
    <scope>NUCLEOTIDE SEQUENCE [LARGE SCALE GENOMIC DNA]</scope>
    <source>
        <strain evidence="1 2">V7</strain>
    </source>
</reference>
<organism evidence="1 2">
    <name type="scientific">Crateriforma conspicua</name>
    <dbReference type="NCBI Taxonomy" id="2527996"/>
    <lineage>
        <taxon>Bacteria</taxon>
        <taxon>Pseudomonadati</taxon>
        <taxon>Planctomycetota</taxon>
        <taxon>Planctomycetia</taxon>
        <taxon>Planctomycetales</taxon>
        <taxon>Planctomycetaceae</taxon>
        <taxon>Crateriforma</taxon>
    </lineage>
</organism>
<dbReference type="EMBL" id="SJPZ01000001">
    <property type="protein sequence ID" value="TWU64623.1"/>
    <property type="molecule type" value="Genomic_DNA"/>
</dbReference>
<dbReference type="Proteomes" id="UP000316476">
    <property type="component" value="Unassembled WGS sequence"/>
</dbReference>
<dbReference type="RefSeq" id="WP_146410274.1">
    <property type="nucleotide sequence ID" value="NZ_SJPZ01000001.1"/>
</dbReference>
<dbReference type="OrthoDB" id="292162at2"/>
<dbReference type="AlphaFoldDB" id="A0A5C6FTU8"/>
<protein>
    <submittedName>
        <fullName evidence="1">Uncharacterized protein</fullName>
    </submittedName>
</protein>
<accession>A0A5C6FTU8</accession>
<gene>
    <name evidence="1" type="ORF">V7x_01670</name>
</gene>
<name>A0A5C6FTU8_9PLAN</name>